<proteinExistence type="predicted"/>
<organism evidence="2 3">
    <name type="scientific">Trametes cubensis</name>
    <dbReference type="NCBI Taxonomy" id="1111947"/>
    <lineage>
        <taxon>Eukaryota</taxon>
        <taxon>Fungi</taxon>
        <taxon>Dikarya</taxon>
        <taxon>Basidiomycota</taxon>
        <taxon>Agaricomycotina</taxon>
        <taxon>Agaricomycetes</taxon>
        <taxon>Polyporales</taxon>
        <taxon>Polyporaceae</taxon>
        <taxon>Trametes</taxon>
    </lineage>
</organism>
<feature type="region of interest" description="Disordered" evidence="1">
    <location>
        <begin position="216"/>
        <end position="238"/>
    </location>
</feature>
<comment type="caution">
    <text evidence="2">The sequence shown here is derived from an EMBL/GenBank/DDBJ whole genome shotgun (WGS) entry which is preliminary data.</text>
</comment>
<dbReference type="EMBL" id="JAPEVG010000005">
    <property type="protein sequence ID" value="KAJ8501651.1"/>
    <property type="molecule type" value="Genomic_DNA"/>
</dbReference>
<sequence length="238" mass="26867">MIKLYPDSEEDSSFKGNDNMADDGQLSSSPVSVMSIERAGRDAVMTVKKAIAGKEDLQDAVLACNTQVLEAYLPTYVRLTCAKGLLRDIAFQLTLVQTMLHDNQEQITRLKNEVERARAAESAARLQTDGYNRALQRSKKERAALEGKLKEQQKRYELLHQQCVLATEDATRQHVRVAQLIDDAKELSAELQQWKEHATKAKRKYYALRNEMKELKKAAQGGPRPGHKRADSDELEVV</sequence>
<reference evidence="2" key="1">
    <citation type="submission" date="2022-11" db="EMBL/GenBank/DDBJ databases">
        <title>Genome Sequence of Cubamyces cubensis.</title>
        <authorList>
            <person name="Buettner E."/>
        </authorList>
    </citation>
    <scope>NUCLEOTIDE SEQUENCE</scope>
    <source>
        <strain evidence="2">MPL-01</strain>
    </source>
</reference>
<evidence type="ECO:0000256" key="1">
    <source>
        <dbReference type="SAM" id="MobiDB-lite"/>
    </source>
</evidence>
<dbReference type="AlphaFoldDB" id="A0AAD7U397"/>
<keyword evidence="3" id="KW-1185">Reference proteome</keyword>
<feature type="region of interest" description="Disordered" evidence="1">
    <location>
        <begin position="1"/>
        <end position="29"/>
    </location>
</feature>
<gene>
    <name evidence="2" type="ORF">ONZ51_g457</name>
</gene>
<protein>
    <submittedName>
        <fullName evidence="2">Uncharacterized protein</fullName>
    </submittedName>
</protein>
<evidence type="ECO:0000313" key="3">
    <source>
        <dbReference type="Proteomes" id="UP001215151"/>
    </source>
</evidence>
<accession>A0AAD7U397</accession>
<evidence type="ECO:0000313" key="2">
    <source>
        <dbReference type="EMBL" id="KAJ8501651.1"/>
    </source>
</evidence>
<name>A0AAD7U397_9APHY</name>
<dbReference type="Proteomes" id="UP001215151">
    <property type="component" value="Unassembled WGS sequence"/>
</dbReference>